<evidence type="ECO:0000313" key="2">
    <source>
        <dbReference type="EMBL" id="PMD22665.1"/>
    </source>
</evidence>
<dbReference type="AlphaFoldDB" id="A0A2J6Q8V0"/>
<organism evidence="2 3">
    <name type="scientific">Hyaloscypha hepaticicola</name>
    <dbReference type="NCBI Taxonomy" id="2082293"/>
    <lineage>
        <taxon>Eukaryota</taxon>
        <taxon>Fungi</taxon>
        <taxon>Dikarya</taxon>
        <taxon>Ascomycota</taxon>
        <taxon>Pezizomycotina</taxon>
        <taxon>Leotiomycetes</taxon>
        <taxon>Helotiales</taxon>
        <taxon>Hyaloscyphaceae</taxon>
        <taxon>Hyaloscypha</taxon>
    </lineage>
</organism>
<evidence type="ECO:0000313" key="3">
    <source>
        <dbReference type="Proteomes" id="UP000235672"/>
    </source>
</evidence>
<gene>
    <name evidence="2" type="ORF">NA56DRAFT_94174</name>
</gene>
<reference evidence="2 3" key="1">
    <citation type="submission" date="2016-05" db="EMBL/GenBank/DDBJ databases">
        <title>A degradative enzymes factory behind the ericoid mycorrhizal symbiosis.</title>
        <authorList>
            <consortium name="DOE Joint Genome Institute"/>
            <person name="Martino E."/>
            <person name="Morin E."/>
            <person name="Grelet G."/>
            <person name="Kuo A."/>
            <person name="Kohler A."/>
            <person name="Daghino S."/>
            <person name="Barry K."/>
            <person name="Choi C."/>
            <person name="Cichocki N."/>
            <person name="Clum A."/>
            <person name="Copeland A."/>
            <person name="Hainaut M."/>
            <person name="Haridas S."/>
            <person name="Labutti K."/>
            <person name="Lindquist E."/>
            <person name="Lipzen A."/>
            <person name="Khouja H.-R."/>
            <person name="Murat C."/>
            <person name="Ohm R."/>
            <person name="Olson A."/>
            <person name="Spatafora J."/>
            <person name="Veneault-Fourrey C."/>
            <person name="Henrissat B."/>
            <person name="Grigoriev I."/>
            <person name="Martin F."/>
            <person name="Perotto S."/>
        </authorList>
    </citation>
    <scope>NUCLEOTIDE SEQUENCE [LARGE SCALE GENOMIC DNA]</scope>
    <source>
        <strain evidence="2 3">UAMH 7357</strain>
    </source>
</reference>
<keyword evidence="3" id="KW-1185">Reference proteome</keyword>
<accession>A0A2J6Q8V0</accession>
<evidence type="ECO:0000256" key="1">
    <source>
        <dbReference type="SAM" id="Coils"/>
    </source>
</evidence>
<dbReference type="Proteomes" id="UP000235672">
    <property type="component" value="Unassembled WGS sequence"/>
</dbReference>
<name>A0A2J6Q8V0_9HELO</name>
<dbReference type="SUPFAM" id="SSF57997">
    <property type="entry name" value="Tropomyosin"/>
    <property type="match status" value="1"/>
</dbReference>
<dbReference type="Gene3D" id="1.10.287.1490">
    <property type="match status" value="1"/>
</dbReference>
<proteinExistence type="predicted"/>
<keyword evidence="1" id="KW-0175">Coiled coil</keyword>
<sequence length="250" mass="29436">MTSTLPLRTTNMELARAYNLTPPPNDKRDIEQSPTRLLHSKCLLQTHEEILKIQQRLNVAEYSYNEEILHRARSISHDQVSCADLHDDIRHLTEELEGVRDKVDAMDERLENIHDRVAEIDSNQLDRYNELMSNLESVEESLVEQMKSIEERWEEELEAVKKRIGALEERMQTVEVRLSIVEEKLDLLDGTVSILNMMRLNAFASRMNDPVTTIRIVRRGAYGNVEVLTEPSRRARWYWKLHRVDRRTYN</sequence>
<feature type="coiled-coil region" evidence="1">
    <location>
        <begin position="82"/>
        <end position="184"/>
    </location>
</feature>
<protein>
    <submittedName>
        <fullName evidence="2">Uncharacterized protein</fullName>
    </submittedName>
</protein>
<dbReference type="EMBL" id="KZ613477">
    <property type="protein sequence ID" value="PMD22665.1"/>
    <property type="molecule type" value="Genomic_DNA"/>
</dbReference>